<evidence type="ECO:0000313" key="1">
    <source>
        <dbReference type="EMBL" id="POG61930.1"/>
    </source>
</evidence>
<dbReference type="AlphaFoldDB" id="A0A2P4P960"/>
<dbReference type="Proteomes" id="UP000018888">
    <property type="component" value="Unassembled WGS sequence"/>
</dbReference>
<keyword evidence="2" id="KW-1185">Reference proteome</keyword>
<proteinExistence type="predicted"/>
<protein>
    <submittedName>
        <fullName evidence="1">Uncharacterized protein</fullName>
    </submittedName>
</protein>
<dbReference type="VEuPathDB" id="FungiDB:RhiirFUN_020592"/>
<name>A0A2P4P960_RHIID</name>
<organism evidence="1 2">
    <name type="scientific">Rhizophagus irregularis (strain DAOM 181602 / DAOM 197198 / MUCL 43194)</name>
    <name type="common">Arbuscular mycorrhizal fungus</name>
    <name type="synonym">Glomus intraradices</name>
    <dbReference type="NCBI Taxonomy" id="747089"/>
    <lineage>
        <taxon>Eukaryota</taxon>
        <taxon>Fungi</taxon>
        <taxon>Fungi incertae sedis</taxon>
        <taxon>Mucoromycota</taxon>
        <taxon>Glomeromycotina</taxon>
        <taxon>Glomeromycetes</taxon>
        <taxon>Glomerales</taxon>
        <taxon>Glomeraceae</taxon>
        <taxon>Rhizophagus</taxon>
    </lineage>
</organism>
<reference evidence="1 2" key="1">
    <citation type="journal article" date="2013" name="Proc. Natl. Acad. Sci. U.S.A.">
        <title>Genome of an arbuscular mycorrhizal fungus provides insight into the oldest plant symbiosis.</title>
        <authorList>
            <person name="Tisserant E."/>
            <person name="Malbreil M."/>
            <person name="Kuo A."/>
            <person name="Kohler A."/>
            <person name="Symeonidi A."/>
            <person name="Balestrini R."/>
            <person name="Charron P."/>
            <person name="Duensing N."/>
            <person name="Frei Dit Frey N."/>
            <person name="Gianinazzi-Pearson V."/>
            <person name="Gilbert L.B."/>
            <person name="Handa Y."/>
            <person name="Herr J.R."/>
            <person name="Hijri M."/>
            <person name="Koul R."/>
            <person name="Kawaguchi M."/>
            <person name="Krajinski F."/>
            <person name="Lammers P.J."/>
            <person name="Masclaux F.G."/>
            <person name="Murat C."/>
            <person name="Morin E."/>
            <person name="Ndikumana S."/>
            <person name="Pagni M."/>
            <person name="Petitpierre D."/>
            <person name="Requena N."/>
            <person name="Rosikiewicz P."/>
            <person name="Riley R."/>
            <person name="Saito K."/>
            <person name="San Clemente H."/>
            <person name="Shapiro H."/>
            <person name="van Tuinen D."/>
            <person name="Becard G."/>
            <person name="Bonfante P."/>
            <person name="Paszkowski U."/>
            <person name="Shachar-Hill Y.Y."/>
            <person name="Tuskan G.A."/>
            <person name="Young P.W."/>
            <person name="Sanders I.R."/>
            <person name="Henrissat B."/>
            <person name="Rensing S.A."/>
            <person name="Grigoriev I.V."/>
            <person name="Corradi N."/>
            <person name="Roux C."/>
            <person name="Martin F."/>
        </authorList>
    </citation>
    <scope>NUCLEOTIDE SEQUENCE [LARGE SCALE GENOMIC DNA]</scope>
    <source>
        <strain evidence="1 2">DAOM 197198</strain>
    </source>
</reference>
<evidence type="ECO:0000313" key="2">
    <source>
        <dbReference type="Proteomes" id="UP000018888"/>
    </source>
</evidence>
<reference evidence="1 2" key="2">
    <citation type="journal article" date="2018" name="New Phytol.">
        <title>High intraspecific genome diversity in the model arbuscular mycorrhizal symbiont Rhizophagus irregularis.</title>
        <authorList>
            <person name="Chen E.C.H."/>
            <person name="Morin E."/>
            <person name="Beaudet D."/>
            <person name="Noel J."/>
            <person name="Yildirir G."/>
            <person name="Ndikumana S."/>
            <person name="Charron P."/>
            <person name="St-Onge C."/>
            <person name="Giorgi J."/>
            <person name="Kruger M."/>
            <person name="Marton T."/>
            <person name="Ropars J."/>
            <person name="Grigoriev I.V."/>
            <person name="Hainaut M."/>
            <person name="Henrissat B."/>
            <person name="Roux C."/>
            <person name="Martin F."/>
            <person name="Corradi N."/>
        </authorList>
    </citation>
    <scope>NUCLEOTIDE SEQUENCE [LARGE SCALE GENOMIC DNA]</scope>
    <source>
        <strain evidence="1 2">DAOM 197198</strain>
    </source>
</reference>
<sequence length="391" mass="45155">MEFLVDQVTNSKLAEQSSSAGQSATIDNIFTDLQEMEISGQDNVAPWQEILNRQEPITRAEFHQGLNSIRDKSLLTTYCNGVRRGRRARGVTHDYMVNQYAIKARKLEQVKEKKQCGISGKDKKAKSHSKSTEVGVKNVGCNMLENNWNKWNDLAFHRGGHWVDHESTSALQPELPRDCVILNARKRINEKMSQKIPISILNIKHTPFALTINEAPDIEDQKIVKEVLQYIGKAGYRHNILNIRKADFYYTTILYPGVENYETLQNVMEPIISKLHNLVINGLIDPNGTKWKIEPYFSSTKKDIGNRDKIHKIEKNMNQIHKSENQFDDNIKRIISVEMQRISVKFHFWQDHITQSWSYISLMGGDKEIVLQNFNFKVLFNIECANLINQL</sequence>
<gene>
    <name evidence="1" type="ORF">GLOIN_2v1785980</name>
</gene>
<comment type="caution">
    <text evidence="1">The sequence shown here is derived from an EMBL/GenBank/DDBJ whole genome shotgun (WGS) entry which is preliminary data.</text>
</comment>
<accession>A0A2P4P960</accession>
<dbReference type="EMBL" id="AUPC02000320">
    <property type="protein sequence ID" value="POG61930.1"/>
    <property type="molecule type" value="Genomic_DNA"/>
</dbReference>